<protein>
    <submittedName>
        <fullName evidence="1">Uncharacterized protein</fullName>
    </submittedName>
</protein>
<dbReference type="Proteomes" id="UP000192448">
    <property type="component" value="Unassembled WGS sequence"/>
</dbReference>
<accession>A0A1X0B733</accession>
<dbReference type="AlphaFoldDB" id="A0A1X0B733"/>
<proteinExistence type="predicted"/>
<dbReference type="EMBL" id="MVHF01000004">
    <property type="protein sequence ID" value="ORA38093.1"/>
    <property type="molecule type" value="Genomic_DNA"/>
</dbReference>
<comment type="caution">
    <text evidence="1">The sequence shown here is derived from an EMBL/GenBank/DDBJ whole genome shotgun (WGS) entry which is preliminary data.</text>
</comment>
<gene>
    <name evidence="1" type="ORF">BST13_05715</name>
</gene>
<organism evidence="1 2">
    <name type="scientific">Mycobacterium aquaticum</name>
    <dbReference type="NCBI Taxonomy" id="1927124"/>
    <lineage>
        <taxon>Bacteria</taxon>
        <taxon>Bacillati</taxon>
        <taxon>Actinomycetota</taxon>
        <taxon>Actinomycetes</taxon>
        <taxon>Mycobacteriales</taxon>
        <taxon>Mycobacteriaceae</taxon>
        <taxon>Mycobacterium</taxon>
    </lineage>
</organism>
<evidence type="ECO:0000313" key="2">
    <source>
        <dbReference type="Proteomes" id="UP000192448"/>
    </source>
</evidence>
<dbReference type="STRING" id="1927124.BST13_05715"/>
<keyword evidence="2" id="KW-1185">Reference proteome</keyword>
<reference evidence="1 2" key="1">
    <citation type="submission" date="2017-02" db="EMBL/GenBank/DDBJ databases">
        <title>The new phylogeny of genus Mycobacterium.</title>
        <authorList>
            <person name="Tortoli E."/>
            <person name="Trovato A."/>
            <person name="Cirillo D.M."/>
        </authorList>
    </citation>
    <scope>NUCLEOTIDE SEQUENCE [LARGE SCALE GENOMIC DNA]</scope>
    <source>
        <strain evidence="1 2">RW6</strain>
    </source>
</reference>
<sequence length="77" mass="8343">MTKTRPQTTTDEVIAAITAAGLDYHDFKCEYAAKLTAHYPVWVAIAEMARTDAASIAAWKISGRPDPYTTAVWLGAA</sequence>
<evidence type="ECO:0000313" key="1">
    <source>
        <dbReference type="EMBL" id="ORA38093.1"/>
    </source>
</evidence>
<dbReference type="RefSeq" id="WP_083161547.1">
    <property type="nucleotide sequence ID" value="NZ_MVHF01000004.1"/>
</dbReference>
<dbReference type="OrthoDB" id="9851916at2"/>
<name>A0A1X0B733_9MYCO</name>